<organism evidence="1">
    <name type="scientific">Arion vulgaris</name>
    <dbReference type="NCBI Taxonomy" id="1028688"/>
    <lineage>
        <taxon>Eukaryota</taxon>
        <taxon>Metazoa</taxon>
        <taxon>Spiralia</taxon>
        <taxon>Lophotrochozoa</taxon>
        <taxon>Mollusca</taxon>
        <taxon>Gastropoda</taxon>
        <taxon>Heterobranchia</taxon>
        <taxon>Euthyneura</taxon>
        <taxon>Panpulmonata</taxon>
        <taxon>Eupulmonata</taxon>
        <taxon>Stylommatophora</taxon>
        <taxon>Helicina</taxon>
        <taxon>Arionoidea</taxon>
        <taxon>Arionidae</taxon>
        <taxon>Arion</taxon>
    </lineage>
</organism>
<accession>A0A0B7ADL8</accession>
<protein>
    <submittedName>
        <fullName evidence="1">Uncharacterized protein</fullName>
    </submittedName>
</protein>
<sequence>MKMICNMTTINNYTMNPWTINTLGNDKADRLVKKGGSIQEQPVKTTTLQSKATSFFLSRI</sequence>
<evidence type="ECO:0000313" key="1">
    <source>
        <dbReference type="EMBL" id="CEK79099.1"/>
    </source>
</evidence>
<dbReference type="AlphaFoldDB" id="A0A0B7ADL8"/>
<name>A0A0B7ADL8_9EUPU</name>
<gene>
    <name evidence="1" type="primary">ORF113597</name>
</gene>
<reference evidence="1" key="1">
    <citation type="submission" date="2014-12" db="EMBL/GenBank/DDBJ databases">
        <title>Insight into the proteome of Arion vulgaris.</title>
        <authorList>
            <person name="Aradska J."/>
            <person name="Bulat T."/>
            <person name="Smidak R."/>
            <person name="Sarate P."/>
            <person name="Gangsoo J."/>
            <person name="Sialana F."/>
            <person name="Bilban M."/>
            <person name="Lubec G."/>
        </authorList>
    </citation>
    <scope>NUCLEOTIDE SEQUENCE</scope>
    <source>
        <tissue evidence="1">Skin</tissue>
    </source>
</reference>
<feature type="non-terminal residue" evidence="1">
    <location>
        <position position="60"/>
    </location>
</feature>
<dbReference type="EMBL" id="HACG01032234">
    <property type="protein sequence ID" value="CEK79099.1"/>
    <property type="molecule type" value="Transcribed_RNA"/>
</dbReference>
<proteinExistence type="predicted"/>